<dbReference type="SMART" id="SM00829">
    <property type="entry name" value="PKS_ER"/>
    <property type="match status" value="1"/>
</dbReference>
<dbReference type="NCBIfam" id="TIGR02817">
    <property type="entry name" value="adh_fam_1"/>
    <property type="match status" value="1"/>
</dbReference>
<dbReference type="PANTHER" id="PTHR43482:SF1">
    <property type="entry name" value="PROTEIN AST1-RELATED"/>
    <property type="match status" value="1"/>
</dbReference>
<sequence>IAPPPPAPQGHQLCIAVQAVSVNPVDTKLRRNHAAGAAERILGFDAAGTVLAVGPEAEDFDVGDRVYYAGDITQPGSNAQWQLVDSRLVAPMPTTLDFAQAAALPLVTLTACELLFCRMPFQLDCSRARGKHLLVIGGAGGVGSMAIQLARHAGFRVTATASREASQQWCRQLGAEAVVDHSMPLGPQVRALGIEHFDVVLNLADTDAYWEQIGELIAPQGHVGLIVEPKGALRIGDPYKAKSVSLHWEFMFTRSRFATADMAEQHRILKRAASLVDAGVLQTPHTRTIGPINADTLAQAHALVESGQTIGKLTLAGWD</sequence>
<feature type="domain" description="Enoyl reductase (ER)" evidence="2">
    <location>
        <begin position="1"/>
        <end position="315"/>
    </location>
</feature>
<dbReference type="CDD" id="cd08252">
    <property type="entry name" value="AL_MDR"/>
    <property type="match status" value="1"/>
</dbReference>
<keyword evidence="4" id="KW-1185">Reference proteome</keyword>
<protein>
    <recommendedName>
        <fullName evidence="1">Zinc-type alcohol dehydrogenase-like protein</fullName>
    </recommendedName>
</protein>
<dbReference type="PANTHER" id="PTHR43482">
    <property type="entry name" value="PROTEIN AST1-RELATED"/>
    <property type="match status" value="1"/>
</dbReference>
<dbReference type="InterPro" id="IPR002364">
    <property type="entry name" value="Quin_OxRdtase/zeta-crystal_CS"/>
</dbReference>
<dbReference type="InterPro" id="IPR011032">
    <property type="entry name" value="GroES-like_sf"/>
</dbReference>
<dbReference type="EMBL" id="LDJM01000033">
    <property type="protein sequence ID" value="KRG75166.1"/>
    <property type="molecule type" value="Genomic_DNA"/>
</dbReference>
<reference evidence="3 4" key="1">
    <citation type="submission" date="2015-05" db="EMBL/GenBank/DDBJ databases">
        <title>Genome sequencing and analysis of members of genus Stenotrophomonas.</title>
        <authorList>
            <person name="Patil P.P."/>
            <person name="Midha S."/>
            <person name="Patil P.B."/>
        </authorList>
    </citation>
    <scope>NUCLEOTIDE SEQUENCE [LARGE SCALE GENOMIC DNA]</scope>
    <source>
        <strain evidence="3 4">DSM 24757</strain>
    </source>
</reference>
<dbReference type="AlphaFoldDB" id="A0A0R0DB72"/>
<dbReference type="Pfam" id="PF08240">
    <property type="entry name" value="ADH_N"/>
    <property type="match status" value="1"/>
</dbReference>
<organism evidence="3 4">
    <name type="scientific">Stenotrophomonas ginsengisoli</name>
    <dbReference type="NCBI Taxonomy" id="336566"/>
    <lineage>
        <taxon>Bacteria</taxon>
        <taxon>Pseudomonadati</taxon>
        <taxon>Pseudomonadota</taxon>
        <taxon>Gammaproteobacteria</taxon>
        <taxon>Lysobacterales</taxon>
        <taxon>Lysobacteraceae</taxon>
        <taxon>Stenotrophomonas</taxon>
    </lineage>
</organism>
<dbReference type="InterPro" id="IPR013154">
    <property type="entry name" value="ADH-like_N"/>
</dbReference>
<dbReference type="PATRIC" id="fig|336566.3.peg.2002"/>
<dbReference type="SUPFAM" id="SSF51735">
    <property type="entry name" value="NAD(P)-binding Rossmann-fold domains"/>
    <property type="match status" value="1"/>
</dbReference>
<name>A0A0R0DB72_9GAMM</name>
<dbReference type="STRING" id="336566.ABB30_12490"/>
<proteinExistence type="inferred from homology"/>
<dbReference type="Gene3D" id="3.90.180.10">
    <property type="entry name" value="Medium-chain alcohol dehydrogenases, catalytic domain"/>
    <property type="match status" value="1"/>
</dbReference>
<dbReference type="Pfam" id="PF13602">
    <property type="entry name" value="ADH_zinc_N_2"/>
    <property type="match status" value="1"/>
</dbReference>
<dbReference type="InterPro" id="IPR020843">
    <property type="entry name" value="ER"/>
</dbReference>
<dbReference type="GO" id="GO:0016491">
    <property type="term" value="F:oxidoreductase activity"/>
    <property type="evidence" value="ECO:0007669"/>
    <property type="project" value="UniProtKB-KW"/>
</dbReference>
<dbReference type="PROSITE" id="PS01162">
    <property type="entry name" value="QOR_ZETA_CRYSTAL"/>
    <property type="match status" value="1"/>
</dbReference>
<keyword evidence="1" id="KW-0862">Zinc</keyword>
<evidence type="ECO:0000313" key="3">
    <source>
        <dbReference type="EMBL" id="KRG75166.1"/>
    </source>
</evidence>
<accession>A0A0R0DB72</accession>
<dbReference type="Gene3D" id="3.40.50.720">
    <property type="entry name" value="NAD(P)-binding Rossmann-like Domain"/>
    <property type="match status" value="1"/>
</dbReference>
<dbReference type="GO" id="GO:0008270">
    <property type="term" value="F:zinc ion binding"/>
    <property type="evidence" value="ECO:0007669"/>
    <property type="project" value="InterPro"/>
</dbReference>
<evidence type="ECO:0000313" key="4">
    <source>
        <dbReference type="Proteomes" id="UP000050956"/>
    </source>
</evidence>
<comment type="similarity">
    <text evidence="1">Belongs to the zinc-containing alcohol dehydrogenase family. Quinone oxidoreductase subfamily.</text>
</comment>
<dbReference type="SUPFAM" id="SSF50129">
    <property type="entry name" value="GroES-like"/>
    <property type="match status" value="1"/>
</dbReference>
<keyword evidence="1" id="KW-0560">Oxidoreductase</keyword>
<dbReference type="InterPro" id="IPR014182">
    <property type="entry name" value="ADH_Zn_typ-1"/>
</dbReference>
<evidence type="ECO:0000256" key="1">
    <source>
        <dbReference type="RuleBase" id="RU364000"/>
    </source>
</evidence>
<dbReference type="InterPro" id="IPR052585">
    <property type="entry name" value="Lipid_raft_assoc_Zn_ADH"/>
</dbReference>
<gene>
    <name evidence="3" type="ORF">ABB30_12490</name>
</gene>
<comment type="caution">
    <text evidence="3">The sequence shown here is derived from an EMBL/GenBank/DDBJ whole genome shotgun (WGS) entry which is preliminary data.</text>
</comment>
<feature type="non-terminal residue" evidence="3">
    <location>
        <position position="1"/>
    </location>
</feature>
<dbReference type="Proteomes" id="UP000050956">
    <property type="component" value="Unassembled WGS sequence"/>
</dbReference>
<keyword evidence="1" id="KW-0479">Metal-binding</keyword>
<dbReference type="InterPro" id="IPR036291">
    <property type="entry name" value="NAD(P)-bd_dom_sf"/>
</dbReference>
<evidence type="ECO:0000259" key="2">
    <source>
        <dbReference type="SMART" id="SM00829"/>
    </source>
</evidence>